<keyword evidence="2" id="KW-1185">Reference proteome</keyword>
<proteinExistence type="predicted"/>
<gene>
    <name evidence="1" type="ORF">U9M48_039967</name>
</gene>
<accession>A0AAQ3ULS3</accession>
<dbReference type="AlphaFoldDB" id="A0AAQ3ULS3"/>
<name>A0AAQ3ULS3_PASNO</name>
<evidence type="ECO:0000313" key="2">
    <source>
        <dbReference type="Proteomes" id="UP001341281"/>
    </source>
</evidence>
<dbReference type="Proteomes" id="UP001341281">
    <property type="component" value="Chromosome 09"/>
</dbReference>
<sequence length="73" mass="7852">MHTSPSKIANALSVINGLLPLDGLNYPSWREKLMMALTMADIDHAIETPRPTPLVLAAQDTPAAADNPARQMS</sequence>
<protein>
    <submittedName>
        <fullName evidence="1">Uncharacterized protein</fullName>
    </submittedName>
</protein>
<organism evidence="1 2">
    <name type="scientific">Paspalum notatum var. saurae</name>
    <dbReference type="NCBI Taxonomy" id="547442"/>
    <lineage>
        <taxon>Eukaryota</taxon>
        <taxon>Viridiplantae</taxon>
        <taxon>Streptophyta</taxon>
        <taxon>Embryophyta</taxon>
        <taxon>Tracheophyta</taxon>
        <taxon>Spermatophyta</taxon>
        <taxon>Magnoliopsida</taxon>
        <taxon>Liliopsida</taxon>
        <taxon>Poales</taxon>
        <taxon>Poaceae</taxon>
        <taxon>PACMAD clade</taxon>
        <taxon>Panicoideae</taxon>
        <taxon>Andropogonodae</taxon>
        <taxon>Paspaleae</taxon>
        <taxon>Paspalinae</taxon>
        <taxon>Paspalum</taxon>
    </lineage>
</organism>
<evidence type="ECO:0000313" key="1">
    <source>
        <dbReference type="EMBL" id="WVZ94024.1"/>
    </source>
</evidence>
<reference evidence="1 2" key="1">
    <citation type="submission" date="2024-02" db="EMBL/GenBank/DDBJ databases">
        <title>High-quality chromosome-scale genome assembly of Pensacola bahiagrass (Paspalum notatum Flugge var. saurae).</title>
        <authorList>
            <person name="Vega J.M."/>
            <person name="Podio M."/>
            <person name="Orjuela J."/>
            <person name="Siena L.A."/>
            <person name="Pessino S.C."/>
            <person name="Combes M.C."/>
            <person name="Mariac C."/>
            <person name="Albertini E."/>
            <person name="Pupilli F."/>
            <person name="Ortiz J.P.A."/>
            <person name="Leblanc O."/>
        </authorList>
    </citation>
    <scope>NUCLEOTIDE SEQUENCE [LARGE SCALE GENOMIC DNA]</scope>
    <source>
        <strain evidence="1">R1</strain>
        <tissue evidence="1">Leaf</tissue>
    </source>
</reference>
<dbReference type="EMBL" id="CP144753">
    <property type="protein sequence ID" value="WVZ94024.1"/>
    <property type="molecule type" value="Genomic_DNA"/>
</dbReference>